<accession>A0A5C5XWU2</accession>
<proteinExistence type="predicted"/>
<protein>
    <recommendedName>
        <fullName evidence="3">Methyltransferase FkbM domain-containing protein</fullName>
    </recommendedName>
</protein>
<dbReference type="Pfam" id="PF06325">
    <property type="entry name" value="PrmA"/>
    <property type="match status" value="1"/>
</dbReference>
<dbReference type="EMBL" id="SJPO01000013">
    <property type="protein sequence ID" value="TWT66981.1"/>
    <property type="molecule type" value="Genomic_DNA"/>
</dbReference>
<dbReference type="Gene3D" id="3.40.50.150">
    <property type="entry name" value="Vaccinia Virus protein VP39"/>
    <property type="match status" value="1"/>
</dbReference>
<keyword evidence="2" id="KW-1185">Reference proteome</keyword>
<dbReference type="InterPro" id="IPR029063">
    <property type="entry name" value="SAM-dependent_MTases_sf"/>
</dbReference>
<sequence>MISLALRILERVPTSVSPWADAARQRKYFRRRFAGFQQEVRRRLYPGNMKISVLSGPFQGMRYLDEVVWGSITSKWLGSYEIELDEALTQLAAPPVDTVIDVGCAEGYYAVGAALMNASAKVYAFDVDPFSRRQVSRMSVLNGVADRVVVGKFCSHSDLQQLSSRGTTLVICDIEGGEVELLDPVKAPCLRDCDVLVEVHEASQASHEVELLLKRRFAATHKITTVRARSREAWIERDAPNLLETHDRDFLQAATDEHRGNGQTWLAMRSVG</sequence>
<dbReference type="AlphaFoldDB" id="A0A5C5XWU2"/>
<comment type="caution">
    <text evidence="1">The sequence shown here is derived from an EMBL/GenBank/DDBJ whole genome shotgun (WGS) entry which is preliminary data.</text>
</comment>
<gene>
    <name evidence="1" type="ORF">Pla123a_44100</name>
</gene>
<dbReference type="Proteomes" id="UP000318478">
    <property type="component" value="Unassembled WGS sequence"/>
</dbReference>
<evidence type="ECO:0000313" key="1">
    <source>
        <dbReference type="EMBL" id="TWT66981.1"/>
    </source>
</evidence>
<dbReference type="SUPFAM" id="SSF53335">
    <property type="entry name" value="S-adenosyl-L-methionine-dependent methyltransferases"/>
    <property type="match status" value="1"/>
</dbReference>
<organism evidence="1 2">
    <name type="scientific">Posidoniimonas polymericola</name>
    <dbReference type="NCBI Taxonomy" id="2528002"/>
    <lineage>
        <taxon>Bacteria</taxon>
        <taxon>Pseudomonadati</taxon>
        <taxon>Planctomycetota</taxon>
        <taxon>Planctomycetia</taxon>
        <taxon>Pirellulales</taxon>
        <taxon>Lacipirellulaceae</taxon>
        <taxon>Posidoniimonas</taxon>
    </lineage>
</organism>
<dbReference type="RefSeq" id="WP_146590959.1">
    <property type="nucleotide sequence ID" value="NZ_SJPO01000013.1"/>
</dbReference>
<reference evidence="1 2" key="1">
    <citation type="submission" date="2019-02" db="EMBL/GenBank/DDBJ databases">
        <title>Deep-cultivation of Planctomycetes and their phenomic and genomic characterization uncovers novel biology.</title>
        <authorList>
            <person name="Wiegand S."/>
            <person name="Jogler M."/>
            <person name="Boedeker C."/>
            <person name="Pinto D."/>
            <person name="Vollmers J."/>
            <person name="Rivas-Marin E."/>
            <person name="Kohn T."/>
            <person name="Peeters S.H."/>
            <person name="Heuer A."/>
            <person name="Rast P."/>
            <person name="Oberbeckmann S."/>
            <person name="Bunk B."/>
            <person name="Jeske O."/>
            <person name="Meyerdierks A."/>
            <person name="Storesund J.E."/>
            <person name="Kallscheuer N."/>
            <person name="Luecker S."/>
            <person name="Lage O.M."/>
            <person name="Pohl T."/>
            <person name="Merkel B.J."/>
            <person name="Hornburger P."/>
            <person name="Mueller R.-W."/>
            <person name="Bruemmer F."/>
            <person name="Labrenz M."/>
            <person name="Spormann A.M."/>
            <person name="Op Den Camp H."/>
            <person name="Overmann J."/>
            <person name="Amann R."/>
            <person name="Jetten M.S.M."/>
            <person name="Mascher T."/>
            <person name="Medema M.H."/>
            <person name="Devos D.P."/>
            <person name="Kaster A.-K."/>
            <person name="Ovreas L."/>
            <person name="Rohde M."/>
            <person name="Galperin M.Y."/>
            <person name="Jogler C."/>
        </authorList>
    </citation>
    <scope>NUCLEOTIDE SEQUENCE [LARGE SCALE GENOMIC DNA]</scope>
    <source>
        <strain evidence="1 2">Pla123a</strain>
    </source>
</reference>
<name>A0A5C5XWU2_9BACT</name>
<evidence type="ECO:0008006" key="3">
    <source>
        <dbReference type="Google" id="ProtNLM"/>
    </source>
</evidence>
<dbReference type="OrthoDB" id="7343073at2"/>
<evidence type="ECO:0000313" key="2">
    <source>
        <dbReference type="Proteomes" id="UP000318478"/>
    </source>
</evidence>